<accession>A0A917JCX1</accession>
<evidence type="ECO:0000313" key="2">
    <source>
        <dbReference type="Proteomes" id="UP000662074"/>
    </source>
</evidence>
<evidence type="ECO:0000313" key="1">
    <source>
        <dbReference type="EMBL" id="GGI51791.1"/>
    </source>
</evidence>
<reference evidence="1" key="1">
    <citation type="journal article" date="2014" name="Int. J. Syst. Evol. Microbiol.">
        <title>Complete genome sequence of Corynebacterium casei LMG S-19264T (=DSM 44701T), isolated from a smear-ripened cheese.</title>
        <authorList>
            <consortium name="US DOE Joint Genome Institute (JGI-PGF)"/>
            <person name="Walter F."/>
            <person name="Albersmeier A."/>
            <person name="Kalinowski J."/>
            <person name="Ruckert C."/>
        </authorList>
    </citation>
    <scope>NUCLEOTIDE SEQUENCE</scope>
    <source>
        <strain evidence="1">CCM 8711</strain>
    </source>
</reference>
<gene>
    <name evidence="1" type="ORF">GCM10011425_30030</name>
</gene>
<sequence length="149" mass="16841">MIGCKKDKDSSSKINEIAGYWDRRTLNTTTQNYFVEQFQFNTNGSYSHIYSIHDKATFLLLGYSGISSGRFKIENQTILLYDGESYNKNSTDEYVPQSSLTKVQSVDVTAQYSVDNKKGTLSLTYNCPPNADCVGTTNFNRSMAVDKYK</sequence>
<name>A0A917JCX1_9SPHI</name>
<reference evidence="1" key="2">
    <citation type="submission" date="2020-09" db="EMBL/GenBank/DDBJ databases">
        <authorList>
            <person name="Sun Q."/>
            <person name="Sedlacek I."/>
        </authorList>
    </citation>
    <scope>NUCLEOTIDE SEQUENCE</scope>
    <source>
        <strain evidence="1">CCM 8711</strain>
    </source>
</reference>
<dbReference type="EMBL" id="BMDO01000009">
    <property type="protein sequence ID" value="GGI51791.1"/>
    <property type="molecule type" value="Genomic_DNA"/>
</dbReference>
<comment type="caution">
    <text evidence="1">The sequence shown here is derived from an EMBL/GenBank/DDBJ whole genome shotgun (WGS) entry which is preliminary data.</text>
</comment>
<dbReference type="AlphaFoldDB" id="A0A917JCX1"/>
<organism evidence="1 2">
    <name type="scientific">Mucilaginibacter galii</name>
    <dbReference type="NCBI Taxonomy" id="2005073"/>
    <lineage>
        <taxon>Bacteria</taxon>
        <taxon>Pseudomonadati</taxon>
        <taxon>Bacteroidota</taxon>
        <taxon>Sphingobacteriia</taxon>
        <taxon>Sphingobacteriales</taxon>
        <taxon>Sphingobacteriaceae</taxon>
        <taxon>Mucilaginibacter</taxon>
    </lineage>
</organism>
<proteinExistence type="predicted"/>
<keyword evidence="2" id="KW-1185">Reference proteome</keyword>
<evidence type="ECO:0008006" key="3">
    <source>
        <dbReference type="Google" id="ProtNLM"/>
    </source>
</evidence>
<dbReference type="Proteomes" id="UP000662074">
    <property type="component" value="Unassembled WGS sequence"/>
</dbReference>
<protein>
    <recommendedName>
        <fullName evidence="3">Lipocalin-like domain-containing protein</fullName>
    </recommendedName>
</protein>